<comment type="caution">
    <text evidence="3">The sequence shown here is derived from an EMBL/GenBank/DDBJ whole genome shotgun (WGS) entry which is preliminary data.</text>
</comment>
<evidence type="ECO:0000313" key="3">
    <source>
        <dbReference type="EMBL" id="MEJ8850473.1"/>
    </source>
</evidence>
<proteinExistence type="predicted"/>
<evidence type="ECO:0000256" key="2">
    <source>
        <dbReference type="SAM" id="MobiDB-lite"/>
    </source>
</evidence>
<feature type="region of interest" description="Disordered" evidence="2">
    <location>
        <begin position="1"/>
        <end position="23"/>
    </location>
</feature>
<keyword evidence="1" id="KW-0175">Coiled coil</keyword>
<organism evidence="3 4">
    <name type="scientific">Variovorax rhizosphaerae</name>
    <dbReference type="NCBI Taxonomy" id="1836200"/>
    <lineage>
        <taxon>Bacteria</taxon>
        <taxon>Pseudomonadati</taxon>
        <taxon>Pseudomonadota</taxon>
        <taxon>Betaproteobacteria</taxon>
        <taxon>Burkholderiales</taxon>
        <taxon>Comamonadaceae</taxon>
        <taxon>Variovorax</taxon>
    </lineage>
</organism>
<name>A0ABU8WSF3_9BURK</name>
<feature type="coiled-coil region" evidence="1">
    <location>
        <begin position="28"/>
        <end position="60"/>
    </location>
</feature>
<accession>A0ABU8WSF3</accession>
<gene>
    <name evidence="3" type="ORF">WKW82_27805</name>
</gene>
<dbReference type="EMBL" id="JBBKZT010000015">
    <property type="protein sequence ID" value="MEJ8850473.1"/>
    <property type="molecule type" value="Genomic_DNA"/>
</dbReference>
<sequence>MPEKLEPVTSAPTSVIFGSESDNPEGYHALMRERIADAREQRAQARLEEAAELAAQVARDAVLLHGARSADEIAEAVRAGLGSAGIAAVTTSDGRVARAGFGA</sequence>
<dbReference type="RefSeq" id="WP_340345825.1">
    <property type="nucleotide sequence ID" value="NZ_JBBKZT010000015.1"/>
</dbReference>
<evidence type="ECO:0000313" key="4">
    <source>
        <dbReference type="Proteomes" id="UP001385892"/>
    </source>
</evidence>
<keyword evidence="4" id="KW-1185">Reference proteome</keyword>
<reference evidence="3 4" key="1">
    <citation type="submission" date="2024-03" db="EMBL/GenBank/DDBJ databases">
        <title>Novel species of the genus Variovorax.</title>
        <authorList>
            <person name="Liu Q."/>
            <person name="Xin Y.-H."/>
        </authorList>
    </citation>
    <scope>NUCLEOTIDE SEQUENCE [LARGE SCALE GENOMIC DNA]</scope>
    <source>
        <strain evidence="3 4">KACC 18900</strain>
    </source>
</reference>
<evidence type="ECO:0000256" key="1">
    <source>
        <dbReference type="SAM" id="Coils"/>
    </source>
</evidence>
<dbReference type="Proteomes" id="UP001385892">
    <property type="component" value="Unassembled WGS sequence"/>
</dbReference>
<protein>
    <submittedName>
        <fullName evidence="3">Uncharacterized protein</fullName>
    </submittedName>
</protein>